<keyword evidence="4" id="KW-1185">Reference proteome</keyword>
<dbReference type="GO" id="GO:0008684">
    <property type="term" value="F:2-oxopent-4-enoate hydratase activity"/>
    <property type="evidence" value="ECO:0007669"/>
    <property type="project" value="TreeGrafter"/>
</dbReference>
<gene>
    <name evidence="3" type="ORF">H7965_07810</name>
</gene>
<dbReference type="PANTHER" id="PTHR30143">
    <property type="entry name" value="ACID HYDRATASE"/>
    <property type="match status" value="1"/>
</dbReference>
<name>A0A9X0QWJ7_9PROT</name>
<protein>
    <submittedName>
        <fullName evidence="3">Hydratase</fullName>
    </submittedName>
</protein>
<dbReference type="InterPro" id="IPR036663">
    <property type="entry name" value="Fumarylacetoacetase_C_sf"/>
</dbReference>
<evidence type="ECO:0000259" key="2">
    <source>
        <dbReference type="Pfam" id="PF01557"/>
    </source>
</evidence>
<dbReference type="RefSeq" id="WP_186770005.1">
    <property type="nucleotide sequence ID" value="NZ_JACOMF010000006.1"/>
</dbReference>
<organism evidence="3 4">
    <name type="scientific">Siccirubricoccus deserti</name>
    <dbReference type="NCBI Taxonomy" id="2013562"/>
    <lineage>
        <taxon>Bacteria</taxon>
        <taxon>Pseudomonadati</taxon>
        <taxon>Pseudomonadota</taxon>
        <taxon>Alphaproteobacteria</taxon>
        <taxon>Acetobacterales</taxon>
        <taxon>Roseomonadaceae</taxon>
        <taxon>Siccirubricoccus</taxon>
    </lineage>
</organism>
<dbReference type="SUPFAM" id="SSF56529">
    <property type="entry name" value="FAH"/>
    <property type="match status" value="1"/>
</dbReference>
<dbReference type="Proteomes" id="UP000600101">
    <property type="component" value="Unassembled WGS sequence"/>
</dbReference>
<dbReference type="EMBL" id="JACOMF010000006">
    <property type="protein sequence ID" value="MBC4015231.1"/>
    <property type="molecule type" value="Genomic_DNA"/>
</dbReference>
<evidence type="ECO:0000313" key="3">
    <source>
        <dbReference type="EMBL" id="MBC4015231.1"/>
    </source>
</evidence>
<evidence type="ECO:0000313" key="4">
    <source>
        <dbReference type="Proteomes" id="UP000600101"/>
    </source>
</evidence>
<sequence length="261" mass="27431">MPVDIATAAALLWRHWQAGSRIDSLPAALRPATRAEGYAIQAQFEARSAQPLYGWKIAATSAAGQAHIGLTGPVAGRILAEMVVAETGSVPLAGNAMRLAEPEFAFRLGRDLPARIQPYGMEEVMAAVATLHPAVEVPDSRFTDVASAGEAQIAADNACARHFVLGPPAPDGWRDLDLAAHPVQVRVGERYTRAGLGANVLGDPRLALTWLANAQAADGVALREGQVITTGTCTTPLEIEADDLVVADFGVLGRVSARFGR</sequence>
<dbReference type="AlphaFoldDB" id="A0A9X0QWJ7"/>
<proteinExistence type="predicted"/>
<dbReference type="Pfam" id="PF01557">
    <property type="entry name" value="FAA_hydrolase"/>
    <property type="match status" value="1"/>
</dbReference>
<dbReference type="Gene3D" id="3.90.850.10">
    <property type="entry name" value="Fumarylacetoacetase-like, C-terminal domain"/>
    <property type="match status" value="1"/>
</dbReference>
<keyword evidence="1" id="KW-0456">Lyase</keyword>
<comment type="caution">
    <text evidence="3">The sequence shown here is derived from an EMBL/GenBank/DDBJ whole genome shotgun (WGS) entry which is preliminary data.</text>
</comment>
<reference evidence="3" key="1">
    <citation type="submission" date="2020-08" db="EMBL/GenBank/DDBJ databases">
        <authorList>
            <person name="Hu Y."/>
            <person name="Nguyen S.V."/>
            <person name="Li F."/>
            <person name="Fanning S."/>
        </authorList>
    </citation>
    <scope>NUCLEOTIDE SEQUENCE</scope>
    <source>
        <strain evidence="3">SYSU D8009</strain>
    </source>
</reference>
<dbReference type="InterPro" id="IPR011234">
    <property type="entry name" value="Fumarylacetoacetase-like_C"/>
</dbReference>
<dbReference type="InterPro" id="IPR050772">
    <property type="entry name" value="Hydratase-Decarb/MhpD_sf"/>
</dbReference>
<feature type="domain" description="Fumarylacetoacetase-like C-terminal" evidence="2">
    <location>
        <begin position="100"/>
        <end position="258"/>
    </location>
</feature>
<evidence type="ECO:0000256" key="1">
    <source>
        <dbReference type="ARBA" id="ARBA00023239"/>
    </source>
</evidence>
<dbReference type="PANTHER" id="PTHR30143:SF0">
    <property type="entry name" value="2-KETO-4-PENTENOATE HYDRATASE"/>
    <property type="match status" value="1"/>
</dbReference>
<accession>A0A9X0QWJ7</accession>
<dbReference type="GO" id="GO:0005737">
    <property type="term" value="C:cytoplasm"/>
    <property type="evidence" value="ECO:0007669"/>
    <property type="project" value="TreeGrafter"/>
</dbReference>